<proteinExistence type="predicted"/>
<gene>
    <name evidence="2" type="ORF">BaRGS_00000916</name>
</gene>
<feature type="region of interest" description="Disordered" evidence="1">
    <location>
        <begin position="1"/>
        <end position="46"/>
    </location>
</feature>
<organism evidence="2 3">
    <name type="scientific">Batillaria attramentaria</name>
    <dbReference type="NCBI Taxonomy" id="370345"/>
    <lineage>
        <taxon>Eukaryota</taxon>
        <taxon>Metazoa</taxon>
        <taxon>Spiralia</taxon>
        <taxon>Lophotrochozoa</taxon>
        <taxon>Mollusca</taxon>
        <taxon>Gastropoda</taxon>
        <taxon>Caenogastropoda</taxon>
        <taxon>Sorbeoconcha</taxon>
        <taxon>Cerithioidea</taxon>
        <taxon>Batillariidae</taxon>
        <taxon>Batillaria</taxon>
    </lineage>
</organism>
<dbReference type="Proteomes" id="UP001519460">
    <property type="component" value="Unassembled WGS sequence"/>
</dbReference>
<comment type="caution">
    <text evidence="2">The sequence shown here is derived from an EMBL/GenBank/DDBJ whole genome shotgun (WGS) entry which is preliminary data.</text>
</comment>
<reference evidence="2 3" key="1">
    <citation type="journal article" date="2023" name="Sci. Data">
        <title>Genome assembly of the Korean intertidal mud-creeper Batillaria attramentaria.</title>
        <authorList>
            <person name="Patra A.K."/>
            <person name="Ho P.T."/>
            <person name="Jun S."/>
            <person name="Lee S.J."/>
            <person name="Kim Y."/>
            <person name="Won Y.J."/>
        </authorList>
    </citation>
    <scope>NUCLEOTIDE SEQUENCE [LARGE SCALE GENOMIC DNA]</scope>
    <source>
        <strain evidence="2">Wonlab-2016</strain>
    </source>
</reference>
<sequence>MHQLIQPAQLPTSSYLSPPKPPCFTSPTDQEDVGKPGEKGCIQPEGGESAKWRFRYLRGCKPHSVTVVLFVGLGAGRETKEGYTYGLCFFGEEAFSLVVAPEHHFSSPSTEKRLRPALTSS</sequence>
<dbReference type="EMBL" id="JACVVK020000003">
    <property type="protein sequence ID" value="KAK7507951.1"/>
    <property type="molecule type" value="Genomic_DNA"/>
</dbReference>
<accession>A0ABD0M987</accession>
<keyword evidence="3" id="KW-1185">Reference proteome</keyword>
<protein>
    <submittedName>
        <fullName evidence="2">Uncharacterized protein</fullName>
    </submittedName>
</protein>
<name>A0ABD0M987_9CAEN</name>
<dbReference type="AlphaFoldDB" id="A0ABD0M987"/>
<evidence type="ECO:0000313" key="2">
    <source>
        <dbReference type="EMBL" id="KAK7507951.1"/>
    </source>
</evidence>
<evidence type="ECO:0000313" key="3">
    <source>
        <dbReference type="Proteomes" id="UP001519460"/>
    </source>
</evidence>
<evidence type="ECO:0000256" key="1">
    <source>
        <dbReference type="SAM" id="MobiDB-lite"/>
    </source>
</evidence>